<accession>A0A6J6AZQ8</accession>
<protein>
    <submittedName>
        <fullName evidence="2">Unannotated protein</fullName>
    </submittedName>
</protein>
<sequence length="123" mass="12838">MVTGPGGVATIIAACSLLVIAIAVSYAVIRIGRLIDEARVSLKSLTDEAAPLIHESTRTVELVNSPLESFARITKNVEEVTTKVADATTGFMDKSGPAVKVAGALISAANMSKARSKKKKKAE</sequence>
<dbReference type="EMBL" id="CAEZSK010000001">
    <property type="protein sequence ID" value="CAB4531778.1"/>
    <property type="molecule type" value="Genomic_DNA"/>
</dbReference>
<keyword evidence="1" id="KW-1133">Transmembrane helix</keyword>
<evidence type="ECO:0000313" key="2">
    <source>
        <dbReference type="EMBL" id="CAB4531778.1"/>
    </source>
</evidence>
<keyword evidence="1" id="KW-0472">Membrane</keyword>
<dbReference type="InterPro" id="IPR009293">
    <property type="entry name" value="UPF0478"/>
</dbReference>
<reference evidence="2" key="1">
    <citation type="submission" date="2020-05" db="EMBL/GenBank/DDBJ databases">
        <authorList>
            <person name="Chiriac C."/>
            <person name="Salcher M."/>
            <person name="Ghai R."/>
            <person name="Kavagutti S V."/>
        </authorList>
    </citation>
    <scope>NUCLEOTIDE SEQUENCE</scope>
</reference>
<organism evidence="2">
    <name type="scientific">freshwater metagenome</name>
    <dbReference type="NCBI Taxonomy" id="449393"/>
    <lineage>
        <taxon>unclassified sequences</taxon>
        <taxon>metagenomes</taxon>
        <taxon>ecological metagenomes</taxon>
    </lineage>
</organism>
<name>A0A6J6AZQ8_9ZZZZ</name>
<gene>
    <name evidence="2" type="ORF">UFOPK1419_00013</name>
</gene>
<dbReference type="Pfam" id="PF06103">
    <property type="entry name" value="DUF948"/>
    <property type="match status" value="1"/>
</dbReference>
<evidence type="ECO:0000256" key="1">
    <source>
        <dbReference type="SAM" id="Phobius"/>
    </source>
</evidence>
<proteinExistence type="predicted"/>
<keyword evidence="1" id="KW-0812">Transmembrane</keyword>
<feature type="transmembrane region" description="Helical" evidence="1">
    <location>
        <begin position="6"/>
        <end position="29"/>
    </location>
</feature>
<dbReference type="AlphaFoldDB" id="A0A6J6AZQ8"/>